<keyword evidence="7" id="KW-1185">Reference proteome</keyword>
<dbReference type="Gene3D" id="3.40.50.2300">
    <property type="match status" value="1"/>
</dbReference>
<dbReference type="InterPro" id="IPR001789">
    <property type="entry name" value="Sig_transdc_resp-reg_receiver"/>
</dbReference>
<dbReference type="SMART" id="SM00421">
    <property type="entry name" value="HTH_LUXR"/>
    <property type="match status" value="1"/>
</dbReference>
<dbReference type="InterPro" id="IPR039420">
    <property type="entry name" value="WalR-like"/>
</dbReference>
<dbReference type="RefSeq" id="WP_039004486.1">
    <property type="nucleotide sequence ID" value="NZ_CP014327.1"/>
</dbReference>
<dbReference type="SUPFAM" id="SSF46894">
    <property type="entry name" value="C-terminal effector domain of the bipartite response regulators"/>
    <property type="match status" value="1"/>
</dbReference>
<dbReference type="GO" id="GO:0000160">
    <property type="term" value="P:phosphorelay signal transduction system"/>
    <property type="evidence" value="ECO:0007669"/>
    <property type="project" value="InterPro"/>
</dbReference>
<dbReference type="STRING" id="1579316.RC74_01680"/>
<keyword evidence="2" id="KW-0238">DNA-binding</keyword>
<dbReference type="SMART" id="SM00448">
    <property type="entry name" value="REC"/>
    <property type="match status" value="1"/>
</dbReference>
<dbReference type="PROSITE" id="PS50110">
    <property type="entry name" value="RESPONSE_REGULATORY"/>
    <property type="match status" value="1"/>
</dbReference>
<evidence type="ECO:0000259" key="4">
    <source>
        <dbReference type="PROSITE" id="PS50043"/>
    </source>
</evidence>
<evidence type="ECO:0000256" key="2">
    <source>
        <dbReference type="ARBA" id="ARBA00023125"/>
    </source>
</evidence>
<feature type="domain" description="Response regulatory" evidence="5">
    <location>
        <begin position="2"/>
        <end position="118"/>
    </location>
</feature>
<feature type="modified residue" description="4-aspartylphosphate" evidence="3">
    <location>
        <position position="53"/>
    </location>
</feature>
<dbReference type="PROSITE" id="PS50043">
    <property type="entry name" value="HTH_LUXR_2"/>
    <property type="match status" value="1"/>
</dbReference>
<dbReference type="InterPro" id="IPR011006">
    <property type="entry name" value="CheY-like_superfamily"/>
</dbReference>
<sequence>MRVLVIDDHTMVLDMISSLLANETDMDVAVATDFPTALELLNTGRPYDLTLLDFSMPGMVGLEGLAAAINVSQGKPVAIMSGVASKETAVEAINAGAAGFVPKTMHAKSLVSAVRFMASGEIFLPTAFMETTGEKAEIHPIIKDFTQREREVLEGVCRGLSNKEIARELDLREVTIKLHMKNLSRKIGANNRTHAAMIARNAGLFTP</sequence>
<feature type="domain" description="HTH luxR-type" evidence="4">
    <location>
        <begin position="138"/>
        <end position="203"/>
    </location>
</feature>
<dbReference type="PROSITE" id="PS00622">
    <property type="entry name" value="HTH_LUXR_1"/>
    <property type="match status" value="1"/>
</dbReference>
<dbReference type="PANTHER" id="PTHR43214">
    <property type="entry name" value="TWO-COMPONENT RESPONSE REGULATOR"/>
    <property type="match status" value="1"/>
</dbReference>
<proteinExistence type="predicted"/>
<evidence type="ECO:0000313" key="6">
    <source>
        <dbReference type="EMBL" id="AML50150.1"/>
    </source>
</evidence>
<gene>
    <name evidence="6" type="ORF">RC74_01680</name>
</gene>
<evidence type="ECO:0000313" key="7">
    <source>
        <dbReference type="Proteomes" id="UP000070371"/>
    </source>
</evidence>
<dbReference type="EMBL" id="CP014327">
    <property type="protein sequence ID" value="AML50150.1"/>
    <property type="molecule type" value="Genomic_DNA"/>
</dbReference>
<protein>
    <submittedName>
        <fullName evidence="6">Two-component system response regulator</fullName>
    </submittedName>
</protein>
<dbReference type="OrthoDB" id="3679796at2"/>
<dbReference type="Pfam" id="PF00196">
    <property type="entry name" value="GerE"/>
    <property type="match status" value="1"/>
</dbReference>
<evidence type="ECO:0000259" key="5">
    <source>
        <dbReference type="PROSITE" id="PS50110"/>
    </source>
</evidence>
<dbReference type="KEGG" id="hat:RC74_01680"/>
<name>A0A126UVS7_9RHOB</name>
<evidence type="ECO:0000256" key="3">
    <source>
        <dbReference type="PROSITE-ProRule" id="PRU00169"/>
    </source>
</evidence>
<dbReference type="SUPFAM" id="SSF52172">
    <property type="entry name" value="CheY-like"/>
    <property type="match status" value="1"/>
</dbReference>
<dbReference type="GO" id="GO:0003677">
    <property type="term" value="F:DNA binding"/>
    <property type="evidence" value="ECO:0007669"/>
    <property type="project" value="UniProtKB-KW"/>
</dbReference>
<accession>A0A126UVS7</accession>
<reference evidence="6 7" key="1">
    <citation type="submission" date="2016-02" db="EMBL/GenBank/DDBJ databases">
        <title>Complete genome sequence of Halocynthiibacter arcticus PAMC 20958t from arctic marine sediment.</title>
        <authorList>
            <person name="Lee Y.M."/>
            <person name="Baek K."/>
            <person name="Lee H.K."/>
            <person name="Shin S.C."/>
        </authorList>
    </citation>
    <scope>NUCLEOTIDE SEQUENCE [LARGE SCALE GENOMIC DNA]</scope>
    <source>
        <strain evidence="6">PAMC 20958</strain>
    </source>
</reference>
<organism evidence="6 7">
    <name type="scientific">Falsihalocynthiibacter arcticus</name>
    <dbReference type="NCBI Taxonomy" id="1579316"/>
    <lineage>
        <taxon>Bacteria</taxon>
        <taxon>Pseudomonadati</taxon>
        <taxon>Pseudomonadota</taxon>
        <taxon>Alphaproteobacteria</taxon>
        <taxon>Rhodobacterales</taxon>
        <taxon>Roseobacteraceae</taxon>
        <taxon>Falsihalocynthiibacter</taxon>
    </lineage>
</organism>
<dbReference type="InterPro" id="IPR058245">
    <property type="entry name" value="NreC/VraR/RcsB-like_REC"/>
</dbReference>
<dbReference type="AlphaFoldDB" id="A0A126UVS7"/>
<dbReference type="InterPro" id="IPR000792">
    <property type="entry name" value="Tscrpt_reg_LuxR_C"/>
</dbReference>
<dbReference type="Proteomes" id="UP000070371">
    <property type="component" value="Chromosome"/>
</dbReference>
<dbReference type="CDD" id="cd06170">
    <property type="entry name" value="LuxR_C_like"/>
    <property type="match status" value="1"/>
</dbReference>
<dbReference type="Pfam" id="PF00072">
    <property type="entry name" value="Response_reg"/>
    <property type="match status" value="1"/>
</dbReference>
<keyword evidence="1 3" id="KW-0597">Phosphoprotein</keyword>
<dbReference type="PRINTS" id="PR00038">
    <property type="entry name" value="HTHLUXR"/>
</dbReference>
<dbReference type="CDD" id="cd17535">
    <property type="entry name" value="REC_NarL-like"/>
    <property type="match status" value="1"/>
</dbReference>
<evidence type="ECO:0000256" key="1">
    <source>
        <dbReference type="ARBA" id="ARBA00022553"/>
    </source>
</evidence>
<dbReference type="GO" id="GO:0006355">
    <property type="term" value="P:regulation of DNA-templated transcription"/>
    <property type="evidence" value="ECO:0007669"/>
    <property type="project" value="InterPro"/>
</dbReference>
<dbReference type="InterPro" id="IPR016032">
    <property type="entry name" value="Sig_transdc_resp-reg_C-effctor"/>
</dbReference>